<dbReference type="GO" id="GO:0005768">
    <property type="term" value="C:endosome"/>
    <property type="evidence" value="ECO:0007669"/>
    <property type="project" value="TreeGrafter"/>
</dbReference>
<organism evidence="2 3">
    <name type="scientific">Trichostrongylus colubriformis</name>
    <name type="common">Black scour worm</name>
    <dbReference type="NCBI Taxonomy" id="6319"/>
    <lineage>
        <taxon>Eukaryota</taxon>
        <taxon>Metazoa</taxon>
        <taxon>Ecdysozoa</taxon>
        <taxon>Nematoda</taxon>
        <taxon>Chromadorea</taxon>
        <taxon>Rhabditida</taxon>
        <taxon>Rhabditina</taxon>
        <taxon>Rhabditomorpha</taxon>
        <taxon>Strongyloidea</taxon>
        <taxon>Trichostrongylidae</taxon>
        <taxon>Trichostrongylus</taxon>
    </lineage>
</organism>
<evidence type="ECO:0000256" key="1">
    <source>
        <dbReference type="SAM" id="Phobius"/>
    </source>
</evidence>
<evidence type="ECO:0000313" key="2">
    <source>
        <dbReference type="EMBL" id="KAK5984631.1"/>
    </source>
</evidence>
<name>A0AAN8ISS4_TRICO</name>
<protein>
    <submittedName>
        <fullName evidence="2">Uncharacterized protein</fullName>
    </submittedName>
</protein>
<gene>
    <name evidence="2" type="ORF">GCK32_016423</name>
</gene>
<evidence type="ECO:0000313" key="3">
    <source>
        <dbReference type="Proteomes" id="UP001331761"/>
    </source>
</evidence>
<sequence length="68" mass="7519">MVSAWLCGDLAKTVYFVATGSPIQFWVCAIMQISIDVFILGQVFVYRKNTDSSELPYSSNSPAHSVID</sequence>
<dbReference type="EMBL" id="WIXE01002649">
    <property type="protein sequence ID" value="KAK5984631.1"/>
    <property type="molecule type" value="Genomic_DNA"/>
</dbReference>
<reference evidence="2 3" key="1">
    <citation type="submission" date="2019-10" db="EMBL/GenBank/DDBJ databases">
        <title>Assembly and Annotation for the nematode Trichostrongylus colubriformis.</title>
        <authorList>
            <person name="Martin J."/>
        </authorList>
    </citation>
    <scope>NUCLEOTIDE SEQUENCE [LARGE SCALE GENOMIC DNA]</scope>
    <source>
        <strain evidence="2">G859</strain>
        <tissue evidence="2">Whole worm</tissue>
    </source>
</reference>
<proteinExistence type="predicted"/>
<dbReference type="Proteomes" id="UP001331761">
    <property type="component" value="Unassembled WGS sequence"/>
</dbReference>
<dbReference type="GO" id="GO:0045332">
    <property type="term" value="P:phospholipid translocation"/>
    <property type="evidence" value="ECO:0007669"/>
    <property type="project" value="TreeGrafter"/>
</dbReference>
<dbReference type="InterPro" id="IPR052241">
    <property type="entry name" value="SLC66/Scramblase_ANY1"/>
</dbReference>
<dbReference type="GO" id="GO:0005829">
    <property type="term" value="C:cytosol"/>
    <property type="evidence" value="ECO:0007669"/>
    <property type="project" value="GOC"/>
</dbReference>
<dbReference type="PANTHER" id="PTHR14856:SF9">
    <property type="entry name" value="PQ-LOOP REPEAT-CONTAINING PROTEIN 1"/>
    <property type="match status" value="1"/>
</dbReference>
<feature type="transmembrane region" description="Helical" evidence="1">
    <location>
        <begin position="23"/>
        <end position="46"/>
    </location>
</feature>
<comment type="caution">
    <text evidence="2">The sequence shown here is derived from an EMBL/GenBank/DDBJ whole genome shotgun (WGS) entry which is preliminary data.</text>
</comment>
<keyword evidence="1" id="KW-0472">Membrane</keyword>
<dbReference type="PANTHER" id="PTHR14856">
    <property type="entry name" value="PQ-LOOP REPEAT-CONTAINING PROTEIN 1-LIKE PROTEIN"/>
    <property type="match status" value="1"/>
</dbReference>
<keyword evidence="1" id="KW-1133">Transmembrane helix</keyword>
<dbReference type="GO" id="GO:0042147">
    <property type="term" value="P:retrograde transport, endosome to Golgi"/>
    <property type="evidence" value="ECO:0007669"/>
    <property type="project" value="TreeGrafter"/>
</dbReference>
<dbReference type="AlphaFoldDB" id="A0AAN8ISS4"/>
<keyword evidence="3" id="KW-1185">Reference proteome</keyword>
<dbReference type="GO" id="GO:0005802">
    <property type="term" value="C:trans-Golgi network"/>
    <property type="evidence" value="ECO:0007669"/>
    <property type="project" value="TreeGrafter"/>
</dbReference>
<accession>A0AAN8ISS4</accession>
<keyword evidence="1" id="KW-0812">Transmembrane</keyword>